<dbReference type="RefSeq" id="WP_043528807.1">
    <property type="nucleotide sequence ID" value="NZ_BAABKU010000041.1"/>
</dbReference>
<feature type="domain" description="TRAP C4-dicarboxylate transport system permease DctM subunit" evidence="8">
    <location>
        <begin position="12"/>
        <end position="422"/>
    </location>
</feature>
<feature type="transmembrane region" description="Helical" evidence="7">
    <location>
        <begin position="319"/>
        <end position="337"/>
    </location>
</feature>
<dbReference type="EMBL" id="JRTT01000036">
    <property type="protein sequence ID" value="KHD74815.1"/>
    <property type="molecule type" value="Genomic_DNA"/>
</dbReference>
<dbReference type="PANTHER" id="PTHR33362">
    <property type="entry name" value="SIALIC ACID TRAP TRANSPORTER PERMEASE PROTEIN SIAT-RELATED"/>
    <property type="match status" value="1"/>
</dbReference>
<protein>
    <submittedName>
        <fullName evidence="9">Membrane protein</fullName>
    </submittedName>
</protein>
<feature type="transmembrane region" description="Helical" evidence="7">
    <location>
        <begin position="175"/>
        <end position="200"/>
    </location>
</feature>
<comment type="subcellular location">
    <subcellularLocation>
        <location evidence="1">Cell inner membrane</location>
        <topology evidence="1">Multi-pass membrane protein</topology>
    </subcellularLocation>
</comment>
<reference evidence="9 10" key="1">
    <citation type="submission" date="2014-10" db="EMBL/GenBank/DDBJ databases">
        <title>Draft genome sequence of Actinoplanes utahensis NRRL 12052.</title>
        <authorList>
            <person name="Velasco-Bucheli B."/>
            <person name="del Cerro C."/>
            <person name="Hormigo D."/>
            <person name="Garcia J.L."/>
            <person name="Acebal C."/>
            <person name="Arroyo M."/>
            <person name="de la Mata I."/>
        </authorList>
    </citation>
    <scope>NUCLEOTIDE SEQUENCE [LARGE SCALE GENOMIC DNA]</scope>
    <source>
        <strain evidence="9 10">NRRL 12052</strain>
    </source>
</reference>
<accession>A0A0A6UFM3</accession>
<evidence type="ECO:0000256" key="3">
    <source>
        <dbReference type="ARBA" id="ARBA00022519"/>
    </source>
</evidence>
<evidence type="ECO:0000313" key="9">
    <source>
        <dbReference type="EMBL" id="KHD74815.1"/>
    </source>
</evidence>
<dbReference type="Pfam" id="PF06808">
    <property type="entry name" value="DctM"/>
    <property type="match status" value="1"/>
</dbReference>
<sequence length="435" mass="45133">MEAAALAGLVLVVGIAVLLLIGAPISVGVGLSSTLAMFVVVGFDNGALTAAQQMFRGSNSFALLAIPFFVLAGVIMSQGGIALQLINAGKVLVGRVPGSLPQTTVAANTLFGAVSGSSIAAAAAIGTTMGPLEAKEGYDRNFSAAVNVASAPGGMLVPPSNLMIVYSLVSGSSVAALFVAGYLPGLLWAVACSAVVYLYVRRRPELRETQRIGLREGARVLLIALPSLLLIAVVIVGILAGFFTATESAAIAVFYSAIQSAFYRTIKLSDIPGILLESTKITAVVMFLIAVSTIMGFVLSFSKIPELVADTMFGFSENPVVLLLLIAVILLIVGCFMDATPAVLIFTPIFLPIVTSFGVDPVHFGIMMIFNLSIGTITPPVGTVLFVGAKVSGQPIEGVVRQLLPFLVALVICLIVVIFTPGLSLWLPELFGLMT</sequence>
<dbReference type="OrthoDB" id="9777699at2"/>
<dbReference type="STRING" id="1869.MB27_26735"/>
<evidence type="ECO:0000256" key="4">
    <source>
        <dbReference type="ARBA" id="ARBA00022692"/>
    </source>
</evidence>
<gene>
    <name evidence="9" type="ORF">MB27_26735</name>
</gene>
<evidence type="ECO:0000256" key="6">
    <source>
        <dbReference type="ARBA" id="ARBA00023136"/>
    </source>
</evidence>
<evidence type="ECO:0000313" key="10">
    <source>
        <dbReference type="Proteomes" id="UP000054537"/>
    </source>
</evidence>
<feature type="transmembrane region" description="Helical" evidence="7">
    <location>
        <begin position="365"/>
        <end position="391"/>
    </location>
</feature>
<feature type="transmembrane region" description="Helical" evidence="7">
    <location>
        <begin position="32"/>
        <end position="51"/>
    </location>
</feature>
<keyword evidence="4 7" id="KW-0812">Transmembrane</keyword>
<comment type="caution">
    <text evidence="9">The sequence shown here is derived from an EMBL/GenBank/DDBJ whole genome shotgun (WGS) entry which is preliminary data.</text>
</comment>
<dbReference type="GO" id="GO:0022857">
    <property type="term" value="F:transmembrane transporter activity"/>
    <property type="evidence" value="ECO:0007669"/>
    <property type="project" value="TreeGrafter"/>
</dbReference>
<feature type="transmembrane region" description="Helical" evidence="7">
    <location>
        <begin position="403"/>
        <end position="427"/>
    </location>
</feature>
<dbReference type="NCBIfam" id="TIGR00786">
    <property type="entry name" value="dctM"/>
    <property type="match status" value="1"/>
</dbReference>
<feature type="transmembrane region" description="Helical" evidence="7">
    <location>
        <begin position="144"/>
        <end position="169"/>
    </location>
</feature>
<feature type="transmembrane region" description="Helical" evidence="7">
    <location>
        <begin position="220"/>
        <end position="243"/>
    </location>
</feature>
<evidence type="ECO:0000256" key="1">
    <source>
        <dbReference type="ARBA" id="ARBA00004429"/>
    </source>
</evidence>
<dbReference type="InterPro" id="IPR004681">
    <property type="entry name" value="TRAP_DctM"/>
</dbReference>
<dbReference type="AlphaFoldDB" id="A0A0A6UFM3"/>
<evidence type="ECO:0000256" key="7">
    <source>
        <dbReference type="SAM" id="Phobius"/>
    </source>
</evidence>
<evidence type="ECO:0000256" key="5">
    <source>
        <dbReference type="ARBA" id="ARBA00022989"/>
    </source>
</evidence>
<dbReference type="InterPro" id="IPR010656">
    <property type="entry name" value="DctM"/>
</dbReference>
<dbReference type="Proteomes" id="UP000054537">
    <property type="component" value="Unassembled WGS sequence"/>
</dbReference>
<keyword evidence="3" id="KW-0997">Cell inner membrane</keyword>
<feature type="transmembrane region" description="Helical" evidence="7">
    <location>
        <begin position="106"/>
        <end position="132"/>
    </location>
</feature>
<dbReference type="GO" id="GO:0005886">
    <property type="term" value="C:plasma membrane"/>
    <property type="evidence" value="ECO:0007669"/>
    <property type="project" value="UniProtKB-SubCell"/>
</dbReference>
<dbReference type="PANTHER" id="PTHR33362:SF2">
    <property type="entry name" value="TRAP TRANSPORTER LARGE PERMEASE PROTEIN"/>
    <property type="match status" value="1"/>
</dbReference>
<proteinExistence type="predicted"/>
<feature type="transmembrane region" description="Helical" evidence="7">
    <location>
        <begin position="63"/>
        <end position="86"/>
    </location>
</feature>
<evidence type="ECO:0000259" key="8">
    <source>
        <dbReference type="Pfam" id="PF06808"/>
    </source>
</evidence>
<name>A0A0A6UFM3_ACTUT</name>
<dbReference type="PIRSF" id="PIRSF006066">
    <property type="entry name" value="HI0050"/>
    <property type="match status" value="1"/>
</dbReference>
<keyword evidence="10" id="KW-1185">Reference proteome</keyword>
<keyword evidence="5 7" id="KW-1133">Transmembrane helix</keyword>
<feature type="transmembrane region" description="Helical" evidence="7">
    <location>
        <begin position="278"/>
        <end position="299"/>
    </location>
</feature>
<organism evidence="9 10">
    <name type="scientific">Actinoplanes utahensis</name>
    <dbReference type="NCBI Taxonomy" id="1869"/>
    <lineage>
        <taxon>Bacteria</taxon>
        <taxon>Bacillati</taxon>
        <taxon>Actinomycetota</taxon>
        <taxon>Actinomycetes</taxon>
        <taxon>Micromonosporales</taxon>
        <taxon>Micromonosporaceae</taxon>
        <taxon>Actinoplanes</taxon>
    </lineage>
</organism>
<keyword evidence="2" id="KW-1003">Cell membrane</keyword>
<keyword evidence="6 7" id="KW-0472">Membrane</keyword>
<dbReference type="eggNOG" id="COG1593">
    <property type="taxonomic scope" value="Bacteria"/>
</dbReference>
<evidence type="ECO:0000256" key="2">
    <source>
        <dbReference type="ARBA" id="ARBA00022475"/>
    </source>
</evidence>